<evidence type="ECO:0000313" key="2">
    <source>
        <dbReference type="EMBL" id="KZP27907.1"/>
    </source>
</evidence>
<organism evidence="2 3">
    <name type="scientific">Athelia psychrophila</name>
    <dbReference type="NCBI Taxonomy" id="1759441"/>
    <lineage>
        <taxon>Eukaryota</taxon>
        <taxon>Fungi</taxon>
        <taxon>Dikarya</taxon>
        <taxon>Basidiomycota</taxon>
        <taxon>Agaricomycotina</taxon>
        <taxon>Agaricomycetes</taxon>
        <taxon>Agaricomycetidae</taxon>
        <taxon>Atheliales</taxon>
        <taxon>Atheliaceae</taxon>
        <taxon>Athelia</taxon>
    </lineage>
</organism>
<name>A0A166R506_9AGAM</name>
<dbReference type="AlphaFoldDB" id="A0A166R506"/>
<dbReference type="EMBL" id="KV417506">
    <property type="protein sequence ID" value="KZP27907.1"/>
    <property type="molecule type" value="Genomic_DNA"/>
</dbReference>
<dbReference type="PANTHER" id="PTHR39461">
    <property type="entry name" value="LEA DOMAIN PROTEIN (AFU_ORTHOLOGUE AFUA_8G04920)"/>
    <property type="match status" value="1"/>
</dbReference>
<dbReference type="STRING" id="436010.A0A166R506"/>
<feature type="domain" description="DUF6987" evidence="1">
    <location>
        <begin position="55"/>
        <end position="248"/>
    </location>
</feature>
<sequence length="261" mass="28334">MHPFDIIREGDFLSGQQTSKPSLIHDTLPTILLSADNQACPEPAAKSAAVDDERTPQEIKQDKELADRLSALIEDANEKVLPLCKQIRKHIENMKARPDEDKNEDELVKAVRPLIEEVEKVLNETNGMVKGADPDNQLTRTATRNYKDHKATPEEQRLAEALKIMVEEVQGTIDWAKNELEAFPKAKKDLGPLLDALGQPLVQIAAGVGLVLAGVLNLLSKLLSGLGMESLLHGIAAAVGLDKIYKGLMGTVGKATGSGKK</sequence>
<evidence type="ECO:0000259" key="1">
    <source>
        <dbReference type="Pfam" id="PF22485"/>
    </source>
</evidence>
<dbReference type="OrthoDB" id="3937590at2759"/>
<dbReference type="Proteomes" id="UP000076532">
    <property type="component" value="Unassembled WGS sequence"/>
</dbReference>
<keyword evidence="3" id="KW-1185">Reference proteome</keyword>
<dbReference type="PANTHER" id="PTHR39461:SF1">
    <property type="entry name" value="LEA DOMAIN PROTEIN (AFU_ORTHOLOGUE AFUA_8G04920)"/>
    <property type="match status" value="1"/>
</dbReference>
<reference evidence="2 3" key="1">
    <citation type="journal article" date="2016" name="Mol. Biol. Evol.">
        <title>Comparative Genomics of Early-Diverging Mushroom-Forming Fungi Provides Insights into the Origins of Lignocellulose Decay Capabilities.</title>
        <authorList>
            <person name="Nagy L.G."/>
            <person name="Riley R."/>
            <person name="Tritt A."/>
            <person name="Adam C."/>
            <person name="Daum C."/>
            <person name="Floudas D."/>
            <person name="Sun H."/>
            <person name="Yadav J.S."/>
            <person name="Pangilinan J."/>
            <person name="Larsson K.H."/>
            <person name="Matsuura K."/>
            <person name="Barry K."/>
            <person name="Labutti K."/>
            <person name="Kuo R."/>
            <person name="Ohm R.A."/>
            <person name="Bhattacharya S.S."/>
            <person name="Shirouzu T."/>
            <person name="Yoshinaga Y."/>
            <person name="Martin F.M."/>
            <person name="Grigoriev I.V."/>
            <person name="Hibbett D.S."/>
        </authorList>
    </citation>
    <scope>NUCLEOTIDE SEQUENCE [LARGE SCALE GENOMIC DNA]</scope>
    <source>
        <strain evidence="2 3">CBS 109695</strain>
    </source>
</reference>
<proteinExistence type="predicted"/>
<gene>
    <name evidence="2" type="ORF">FIBSPDRAFT_1039899</name>
</gene>
<evidence type="ECO:0000313" key="3">
    <source>
        <dbReference type="Proteomes" id="UP000076532"/>
    </source>
</evidence>
<accession>A0A166R506</accession>
<protein>
    <recommendedName>
        <fullName evidence="1">DUF6987 domain-containing protein</fullName>
    </recommendedName>
</protein>
<dbReference type="InterPro" id="IPR054256">
    <property type="entry name" value="DUF6987"/>
</dbReference>
<dbReference type="Pfam" id="PF22485">
    <property type="entry name" value="DUF6987"/>
    <property type="match status" value="1"/>
</dbReference>